<keyword evidence="2" id="KW-1185">Reference proteome</keyword>
<accession>H0R2U6</accession>
<dbReference type="RefSeq" id="WP_007318732.1">
    <property type="nucleotide sequence ID" value="NZ_BAEH01000083.1"/>
</dbReference>
<dbReference type="AlphaFoldDB" id="H0R2U6"/>
<evidence type="ECO:0000313" key="2">
    <source>
        <dbReference type="Proteomes" id="UP000035034"/>
    </source>
</evidence>
<dbReference type="eggNOG" id="ENOG5033F8F">
    <property type="taxonomic scope" value="Bacteria"/>
</dbReference>
<evidence type="ECO:0000313" key="1">
    <source>
        <dbReference type="EMBL" id="GAB19397.1"/>
    </source>
</evidence>
<protein>
    <submittedName>
        <fullName evidence="1">Uncharacterized protein</fullName>
    </submittedName>
</protein>
<dbReference type="Proteomes" id="UP000035034">
    <property type="component" value="Unassembled WGS sequence"/>
</dbReference>
<reference evidence="1 2" key="1">
    <citation type="submission" date="2011-12" db="EMBL/GenBank/DDBJ databases">
        <title>Whole genome shotgun sequence of Gordonia effusa NBRC 100432.</title>
        <authorList>
            <person name="Yoshida I."/>
            <person name="Takarada H."/>
            <person name="Hosoyama A."/>
            <person name="Tsuchikane K."/>
            <person name="Katsumata H."/>
            <person name="Yamazaki S."/>
            <person name="Fujita N."/>
        </authorList>
    </citation>
    <scope>NUCLEOTIDE SEQUENCE [LARGE SCALE GENOMIC DNA]</scope>
    <source>
        <strain evidence="1 2">NBRC 100432</strain>
    </source>
</reference>
<dbReference type="STRING" id="1077974.GOEFS_083_00290"/>
<comment type="caution">
    <text evidence="1">The sequence shown here is derived from an EMBL/GenBank/DDBJ whole genome shotgun (WGS) entry which is preliminary data.</text>
</comment>
<proteinExistence type="predicted"/>
<gene>
    <name evidence="1" type="ORF">GOEFS_083_00290</name>
</gene>
<name>H0R2U6_9ACTN</name>
<dbReference type="EMBL" id="BAEH01000083">
    <property type="protein sequence ID" value="GAB19397.1"/>
    <property type="molecule type" value="Genomic_DNA"/>
</dbReference>
<organism evidence="1 2">
    <name type="scientific">Gordonia effusa NBRC 100432</name>
    <dbReference type="NCBI Taxonomy" id="1077974"/>
    <lineage>
        <taxon>Bacteria</taxon>
        <taxon>Bacillati</taxon>
        <taxon>Actinomycetota</taxon>
        <taxon>Actinomycetes</taxon>
        <taxon>Mycobacteriales</taxon>
        <taxon>Gordoniaceae</taxon>
        <taxon>Gordonia</taxon>
    </lineage>
</organism>
<sequence>MPSSEDRDRRAADLRERAALVREHGWDTYENVWSSGEVLGVRAVLGEPGALNAAVEQWAPALWGVAWTEAHTARSHRRTRRWFAALAETADPLEMTEAEKASLDASNAAVGEFAGAMLTGDREGARAAMAAVQQVNTRLDRSTLLNKIHMPRDAEGFEDDLRAIMVRIPDGWGRWISCSRGWYPIIIQLDHDLAAIDPDYELHQVKEKLGGLRYYFGVSEGTSKADRQRMDELVDAAEEKCEATCEQCGEPGTRHTTPHGWLRTLCSSCAAASEKGYEPLGELVNDLDADRRGLWRVTGHGDGSDAHWDMTHGEVSIIDGERYCDFEVLALPSVLRTWRIRLSDGTEIESGLIASIERVR</sequence>